<comment type="caution">
    <text evidence="2">The sequence shown here is derived from an EMBL/GenBank/DDBJ whole genome shotgun (WGS) entry which is preliminary data.</text>
</comment>
<dbReference type="SUPFAM" id="SSF52047">
    <property type="entry name" value="RNI-like"/>
    <property type="match status" value="1"/>
</dbReference>
<protein>
    <recommendedName>
        <fullName evidence="1">F-box domain-containing protein</fullName>
    </recommendedName>
</protein>
<sequence length="539" mass="60228">MNPLQVGGQVTGFSSAFVPTPIDVANIKELARSGVFPIQSQLSKLRTTISAAPAELGRYDVEIERLQAALSRLTSERSMLASYTDFCRSVLSPVQRLPNELLANIFDLCFPENLYVIFNEISADDEVDQLARRYLLQLGQVCTRWYRVAMETPKLWSNIAVDTDAWKDYPEEDARRADLLESSLARGRNYPLILHVGISDSDTCDVIVVESLLRHAHRWKDVFVASSGAPCVALFSAMINLDQLEMLDLSVSSWGQVPAFTNAPRLTSLAFSGYVDDLPLLPWTQITTITNSVSHDFPSPSYSPVSVLNLAPNLAVCTFYLDVREDFPHEPWDVQATSAVKELFFLLLTSEGDFSVVAHLFDTLTLPNLESLDICPFDGGSPPIWSSTHFLALVERSGFDSCLTWLAIHAVVSDEELLRCLRALPKLERLFVTECRSSPATITDNFLRGLFFVRNIASVVPKLQLLSLRCGLDFSDSVYADLLASRTQTFDGTSAFESNLWWFEPRKREFSIEAMERINQLVVDGGIIFNTGKYDPAVH</sequence>
<proteinExistence type="predicted"/>
<name>A0AAW0E389_9AGAR</name>
<evidence type="ECO:0000259" key="1">
    <source>
        <dbReference type="Pfam" id="PF12937"/>
    </source>
</evidence>
<dbReference type="InterPro" id="IPR032675">
    <property type="entry name" value="LRR_dom_sf"/>
</dbReference>
<gene>
    <name evidence="2" type="ORF">R3P38DRAFT_1196083</name>
</gene>
<keyword evidence="3" id="KW-1185">Reference proteome</keyword>
<reference evidence="2 3" key="1">
    <citation type="journal article" date="2024" name="J Genomics">
        <title>Draft genome sequencing and assembly of Favolaschia claudopus CIRM-BRFM 2984 isolated from oak limbs.</title>
        <authorList>
            <person name="Navarro D."/>
            <person name="Drula E."/>
            <person name="Chaduli D."/>
            <person name="Cazenave R."/>
            <person name="Ahrendt S."/>
            <person name="Wang J."/>
            <person name="Lipzen A."/>
            <person name="Daum C."/>
            <person name="Barry K."/>
            <person name="Grigoriev I.V."/>
            <person name="Favel A."/>
            <person name="Rosso M.N."/>
            <person name="Martin F."/>
        </authorList>
    </citation>
    <scope>NUCLEOTIDE SEQUENCE [LARGE SCALE GENOMIC DNA]</scope>
    <source>
        <strain evidence="2 3">CIRM-BRFM 2984</strain>
    </source>
</reference>
<evidence type="ECO:0000313" key="3">
    <source>
        <dbReference type="Proteomes" id="UP001362999"/>
    </source>
</evidence>
<organism evidence="2 3">
    <name type="scientific">Favolaschia claudopus</name>
    <dbReference type="NCBI Taxonomy" id="2862362"/>
    <lineage>
        <taxon>Eukaryota</taxon>
        <taxon>Fungi</taxon>
        <taxon>Dikarya</taxon>
        <taxon>Basidiomycota</taxon>
        <taxon>Agaricomycotina</taxon>
        <taxon>Agaricomycetes</taxon>
        <taxon>Agaricomycetidae</taxon>
        <taxon>Agaricales</taxon>
        <taxon>Marasmiineae</taxon>
        <taxon>Mycenaceae</taxon>
        <taxon>Favolaschia</taxon>
    </lineage>
</organism>
<evidence type="ECO:0000313" key="2">
    <source>
        <dbReference type="EMBL" id="KAK7058200.1"/>
    </source>
</evidence>
<dbReference type="InterPro" id="IPR001810">
    <property type="entry name" value="F-box_dom"/>
</dbReference>
<dbReference type="Proteomes" id="UP001362999">
    <property type="component" value="Unassembled WGS sequence"/>
</dbReference>
<dbReference type="EMBL" id="JAWWNJ010000004">
    <property type="protein sequence ID" value="KAK7058200.1"/>
    <property type="molecule type" value="Genomic_DNA"/>
</dbReference>
<dbReference type="Gene3D" id="1.20.1280.50">
    <property type="match status" value="1"/>
</dbReference>
<accession>A0AAW0E389</accession>
<dbReference type="Pfam" id="PF12937">
    <property type="entry name" value="F-box-like"/>
    <property type="match status" value="1"/>
</dbReference>
<dbReference type="AlphaFoldDB" id="A0AAW0E389"/>
<feature type="domain" description="F-box" evidence="1">
    <location>
        <begin position="95"/>
        <end position="159"/>
    </location>
</feature>
<dbReference type="Gene3D" id="3.80.10.10">
    <property type="entry name" value="Ribonuclease Inhibitor"/>
    <property type="match status" value="1"/>
</dbReference>